<gene>
    <name evidence="1" type="ORF">EVAR_40175_1</name>
</gene>
<dbReference type="Proteomes" id="UP000299102">
    <property type="component" value="Unassembled WGS sequence"/>
</dbReference>
<name>A0A4C1XN04_EUMVA</name>
<reference evidence="1 2" key="1">
    <citation type="journal article" date="2019" name="Commun. Biol.">
        <title>The bagworm genome reveals a unique fibroin gene that provides high tensile strength.</title>
        <authorList>
            <person name="Kono N."/>
            <person name="Nakamura H."/>
            <person name="Ohtoshi R."/>
            <person name="Tomita M."/>
            <person name="Numata K."/>
            <person name="Arakawa K."/>
        </authorList>
    </citation>
    <scope>NUCLEOTIDE SEQUENCE [LARGE SCALE GENOMIC DNA]</scope>
</reference>
<evidence type="ECO:0000313" key="2">
    <source>
        <dbReference type="Proteomes" id="UP000299102"/>
    </source>
</evidence>
<accession>A0A4C1XN04</accession>
<dbReference type="EMBL" id="BGZK01000883">
    <property type="protein sequence ID" value="GBP63924.1"/>
    <property type="molecule type" value="Genomic_DNA"/>
</dbReference>
<keyword evidence="2" id="KW-1185">Reference proteome</keyword>
<sequence>MNLQPQNSHQTSLNQISRRALILHPGLPHRGTPRIQRDTIINHKAMVLDPQHVTCHLQIRYGHWTNIGSTPILYACRCGRVLSRTGIGSKSGSKVRIGIEVEGGSRTEVQNRIQGGKKIKIDIVQCKIRSNAFCTRAGEAAAEG</sequence>
<protein>
    <submittedName>
        <fullName evidence="1">Uncharacterized protein</fullName>
    </submittedName>
</protein>
<dbReference type="AlphaFoldDB" id="A0A4C1XN04"/>
<comment type="caution">
    <text evidence="1">The sequence shown here is derived from an EMBL/GenBank/DDBJ whole genome shotgun (WGS) entry which is preliminary data.</text>
</comment>
<proteinExistence type="predicted"/>
<evidence type="ECO:0000313" key="1">
    <source>
        <dbReference type="EMBL" id="GBP63924.1"/>
    </source>
</evidence>
<organism evidence="1 2">
    <name type="scientific">Eumeta variegata</name>
    <name type="common">Bagworm moth</name>
    <name type="synonym">Eumeta japonica</name>
    <dbReference type="NCBI Taxonomy" id="151549"/>
    <lineage>
        <taxon>Eukaryota</taxon>
        <taxon>Metazoa</taxon>
        <taxon>Ecdysozoa</taxon>
        <taxon>Arthropoda</taxon>
        <taxon>Hexapoda</taxon>
        <taxon>Insecta</taxon>
        <taxon>Pterygota</taxon>
        <taxon>Neoptera</taxon>
        <taxon>Endopterygota</taxon>
        <taxon>Lepidoptera</taxon>
        <taxon>Glossata</taxon>
        <taxon>Ditrysia</taxon>
        <taxon>Tineoidea</taxon>
        <taxon>Psychidae</taxon>
        <taxon>Oiketicinae</taxon>
        <taxon>Eumeta</taxon>
    </lineage>
</organism>